<dbReference type="SMART" id="SM00408">
    <property type="entry name" value="IGc2"/>
    <property type="match status" value="2"/>
</dbReference>
<dbReference type="InterPro" id="IPR051713">
    <property type="entry name" value="T-cell_Activation_Regulation"/>
</dbReference>
<dbReference type="GO" id="GO:0009897">
    <property type="term" value="C:external side of plasma membrane"/>
    <property type="evidence" value="ECO:0007669"/>
    <property type="project" value="TreeGrafter"/>
</dbReference>
<dbReference type="Gene3D" id="2.60.40.10">
    <property type="entry name" value="Immunoglobulins"/>
    <property type="match status" value="2"/>
</dbReference>
<dbReference type="AlphaFoldDB" id="A0A6P6M856"/>
<dbReference type="SMART" id="SM00406">
    <property type="entry name" value="IGv"/>
    <property type="match status" value="2"/>
</dbReference>
<organism evidence="12 13">
    <name type="scientific">Carassius auratus</name>
    <name type="common">Goldfish</name>
    <dbReference type="NCBI Taxonomy" id="7957"/>
    <lineage>
        <taxon>Eukaryota</taxon>
        <taxon>Metazoa</taxon>
        <taxon>Chordata</taxon>
        <taxon>Craniata</taxon>
        <taxon>Vertebrata</taxon>
        <taxon>Euteleostomi</taxon>
        <taxon>Actinopterygii</taxon>
        <taxon>Neopterygii</taxon>
        <taxon>Teleostei</taxon>
        <taxon>Ostariophysi</taxon>
        <taxon>Cypriniformes</taxon>
        <taxon>Cyprinidae</taxon>
        <taxon>Cyprininae</taxon>
        <taxon>Carassius</taxon>
    </lineage>
</organism>
<dbReference type="GO" id="GO:0007166">
    <property type="term" value="P:cell surface receptor signaling pathway"/>
    <property type="evidence" value="ECO:0007669"/>
    <property type="project" value="TreeGrafter"/>
</dbReference>
<evidence type="ECO:0000256" key="3">
    <source>
        <dbReference type="ARBA" id="ARBA00022692"/>
    </source>
</evidence>
<dbReference type="PROSITE" id="PS50835">
    <property type="entry name" value="IG_LIKE"/>
    <property type="match status" value="2"/>
</dbReference>
<evidence type="ECO:0000313" key="12">
    <source>
        <dbReference type="Proteomes" id="UP000515129"/>
    </source>
</evidence>
<dbReference type="Pfam" id="PF07686">
    <property type="entry name" value="V-set"/>
    <property type="match status" value="2"/>
</dbReference>
<dbReference type="SMART" id="SM00409">
    <property type="entry name" value="IG"/>
    <property type="match status" value="2"/>
</dbReference>
<keyword evidence="12" id="KW-1185">Reference proteome</keyword>
<evidence type="ECO:0000256" key="4">
    <source>
        <dbReference type="ARBA" id="ARBA00022729"/>
    </source>
</evidence>
<dbReference type="Proteomes" id="UP000515129">
    <property type="component" value="Chromosome 47"/>
</dbReference>
<keyword evidence="3" id="KW-0812">Transmembrane</keyword>
<keyword evidence="2" id="KW-1003">Cell membrane</keyword>
<dbReference type="GO" id="GO:0006955">
    <property type="term" value="P:immune response"/>
    <property type="evidence" value="ECO:0007669"/>
    <property type="project" value="TreeGrafter"/>
</dbReference>
<evidence type="ECO:0000259" key="11">
    <source>
        <dbReference type="PROSITE" id="PS50835"/>
    </source>
</evidence>
<dbReference type="GeneID" id="113065096"/>
<dbReference type="GO" id="GO:0042130">
    <property type="term" value="P:negative regulation of T cell proliferation"/>
    <property type="evidence" value="ECO:0007669"/>
    <property type="project" value="TreeGrafter"/>
</dbReference>
<keyword evidence="9" id="KW-0325">Glycoprotein</keyword>
<dbReference type="FunFam" id="2.60.40.10:FF:000142">
    <property type="entry name" value="V-set domain-containing T-cell activation inhibitor 1"/>
    <property type="match status" value="2"/>
</dbReference>
<evidence type="ECO:0000256" key="1">
    <source>
        <dbReference type="ARBA" id="ARBA00004251"/>
    </source>
</evidence>
<dbReference type="KEGG" id="caua:113065096"/>
<evidence type="ECO:0000256" key="2">
    <source>
        <dbReference type="ARBA" id="ARBA00022475"/>
    </source>
</evidence>
<dbReference type="RefSeq" id="XP_026092061.1">
    <property type="nucleotide sequence ID" value="XM_026236276.1"/>
</dbReference>
<evidence type="ECO:0000256" key="7">
    <source>
        <dbReference type="ARBA" id="ARBA00023157"/>
    </source>
</evidence>
<evidence type="ECO:0000256" key="6">
    <source>
        <dbReference type="ARBA" id="ARBA00023136"/>
    </source>
</evidence>
<dbReference type="GO" id="GO:0071222">
    <property type="term" value="P:cellular response to lipopolysaccharide"/>
    <property type="evidence" value="ECO:0007669"/>
    <property type="project" value="TreeGrafter"/>
</dbReference>
<dbReference type="OrthoDB" id="9898017at2759"/>
<keyword evidence="5" id="KW-1133">Transmembrane helix</keyword>
<accession>A0A6P6M856</accession>
<comment type="subcellular location">
    <subcellularLocation>
        <location evidence="1">Cell membrane</location>
        <topology evidence="1">Single-pass type I membrane protein</topology>
    </subcellularLocation>
</comment>
<feature type="domain" description="Ig-like" evidence="11">
    <location>
        <begin position="170"/>
        <end position="278"/>
    </location>
</feature>
<dbReference type="PANTHER" id="PTHR25466">
    <property type="entry name" value="T-LYMPHOCYTE ACTIVATION ANTIGEN"/>
    <property type="match status" value="1"/>
</dbReference>
<evidence type="ECO:0000256" key="9">
    <source>
        <dbReference type="ARBA" id="ARBA00023180"/>
    </source>
</evidence>
<dbReference type="InterPro" id="IPR013783">
    <property type="entry name" value="Ig-like_fold"/>
</dbReference>
<evidence type="ECO:0000256" key="8">
    <source>
        <dbReference type="ARBA" id="ARBA00023170"/>
    </source>
</evidence>
<dbReference type="InterPro" id="IPR036179">
    <property type="entry name" value="Ig-like_dom_sf"/>
</dbReference>
<keyword evidence="10" id="KW-0393">Immunoglobulin domain</keyword>
<keyword evidence="4" id="KW-0732">Signal</keyword>
<dbReference type="SUPFAM" id="SSF48726">
    <property type="entry name" value="Immunoglobulin"/>
    <property type="match status" value="2"/>
</dbReference>
<dbReference type="GO" id="GO:0042102">
    <property type="term" value="P:positive regulation of T cell proliferation"/>
    <property type="evidence" value="ECO:0007669"/>
    <property type="project" value="TreeGrafter"/>
</dbReference>
<dbReference type="InterPro" id="IPR003598">
    <property type="entry name" value="Ig_sub2"/>
</dbReference>
<dbReference type="GO" id="GO:0031295">
    <property type="term" value="P:T cell costimulation"/>
    <property type="evidence" value="ECO:0007669"/>
    <property type="project" value="TreeGrafter"/>
</dbReference>
<dbReference type="PANTHER" id="PTHR25466:SF14">
    <property type="entry name" value="BUTYROPHILIN SUBFAMILY 2 MEMBER A2-LIKE-RELATED"/>
    <property type="match status" value="1"/>
</dbReference>
<proteinExistence type="predicted"/>
<reference evidence="13" key="1">
    <citation type="submission" date="2025-08" db="UniProtKB">
        <authorList>
            <consortium name="RefSeq"/>
        </authorList>
    </citation>
    <scope>IDENTIFICATION</scope>
    <source>
        <strain evidence="13">Wakin</strain>
        <tissue evidence="13">Muscle</tissue>
    </source>
</reference>
<keyword evidence="7" id="KW-1015">Disulfide bond</keyword>
<feature type="domain" description="Ig-like" evidence="11">
    <location>
        <begin position="71"/>
        <end position="168"/>
    </location>
</feature>
<protein>
    <submittedName>
        <fullName evidence="13">Uncharacterized protein LOC113065096 isoform X1</fullName>
    </submittedName>
</protein>
<dbReference type="InterPro" id="IPR007110">
    <property type="entry name" value="Ig-like_dom"/>
</dbReference>
<evidence type="ECO:0000313" key="13">
    <source>
        <dbReference type="RefSeq" id="XP_026092061.1"/>
    </source>
</evidence>
<gene>
    <name evidence="13" type="primary">LOC113065096</name>
</gene>
<name>A0A6P6M856_CARAU</name>
<sequence length="307" mass="34683">MLIGTDHPINKSSKRFEVDSRGRKNTSSFKFCDMMFEDGTGLLQKGYIVLLHLVIVTKEVSLLDTVVGVIGGSVVLPCFSKEPQLTPEGITVNWKHRNTMKVYDIVKGKGSVEGQDPQYKNRVEGDSEQHLRGNFSFKLKNLLYSDAGQYQCYIIEESGIQTVELRIKEPLQLPFVPSVGGSVVLPCSSKQSQFKTEDDITVGWRHNETLKVYDIIKGKVSLGNQDSVYYNRTEMIRENYLNGNFSLKLNNVQRSDTGIYTCHITNELLIQSVRLEFSRTEFSQGAQARPEKILLVPLLSVVILFCM</sequence>
<dbReference type="InterPro" id="IPR013106">
    <property type="entry name" value="Ig_V-set"/>
</dbReference>
<dbReference type="InterPro" id="IPR003599">
    <property type="entry name" value="Ig_sub"/>
</dbReference>
<keyword evidence="6" id="KW-0472">Membrane</keyword>
<keyword evidence="8" id="KW-0675">Receptor</keyword>
<evidence type="ECO:0000256" key="5">
    <source>
        <dbReference type="ARBA" id="ARBA00022989"/>
    </source>
</evidence>
<evidence type="ECO:0000256" key="10">
    <source>
        <dbReference type="ARBA" id="ARBA00023319"/>
    </source>
</evidence>